<dbReference type="SUPFAM" id="SSF81383">
    <property type="entry name" value="F-box domain"/>
    <property type="match status" value="1"/>
</dbReference>
<dbReference type="InterPro" id="IPR001810">
    <property type="entry name" value="F-box_dom"/>
</dbReference>
<name>A0ABD3JEM9_EUCGL</name>
<dbReference type="EMBL" id="JBJKBG010000009">
    <property type="protein sequence ID" value="KAL3723907.1"/>
    <property type="molecule type" value="Genomic_DNA"/>
</dbReference>
<dbReference type="Proteomes" id="UP001634007">
    <property type="component" value="Unassembled WGS sequence"/>
</dbReference>
<feature type="region of interest" description="Disordered" evidence="1">
    <location>
        <begin position="105"/>
        <end position="164"/>
    </location>
</feature>
<comment type="caution">
    <text evidence="3">The sequence shown here is derived from an EMBL/GenBank/DDBJ whole genome shotgun (WGS) entry which is preliminary data.</text>
</comment>
<feature type="compositionally biased region" description="Low complexity" evidence="1">
    <location>
        <begin position="152"/>
        <end position="164"/>
    </location>
</feature>
<reference evidence="3 4" key="1">
    <citation type="submission" date="2024-11" db="EMBL/GenBank/DDBJ databases">
        <title>Chromosome-level genome assembly of Eucalyptus globulus Labill. provides insights into its genome evolution.</title>
        <authorList>
            <person name="Li X."/>
        </authorList>
    </citation>
    <scope>NUCLEOTIDE SEQUENCE [LARGE SCALE GENOMIC DNA]</scope>
    <source>
        <strain evidence="3">CL2024</strain>
        <tissue evidence="3">Fresh tender leaves</tissue>
    </source>
</reference>
<sequence>MKLRLRSLESEDTLQLDVPDPCSLPLLRQILADRLSHPPGSSFRLSLNRTDELQSSNPADSLQSLGLASGDLVFYSLDPGGFASPGDHSSSNPDFYAGAFDQVSQGREGMDSENWPDLGGRPEEAADSEMTTDLVPEDGREVDASGRADGRGNSSSASVDSDGDGLLAADGSVAGGNKSGEPYFLFKGALTQRVSEEELGRYGGKLIVIAVHAVMQESGFVALDPVTEMPADRLCGNPVSFRYSLPELVARSQSLNMPECVTLTYESLGNTVIPSSSSGKEVHEPWASYLHTALVCRASAHCGNFPTALSASASAAASASALRRIITVYGSLAKANSDLRTVLAGSPRVCCLDMRRCLWLEGDDNDMEAHEDVGFSTPYPVKKMFEFWQMVKDRLASPLLRDLTESTGLSLPSYFMCLPPELKLKIFESLSGVDLARVGCVCSELRYSTANSDLWKQKYMDVVSNSWKKKYMAASKRKTEYMDVSERKTEVTERRGTIYWKRKFKRLWKRKVKRRGDSSWDDGRTRRWIFRKFER</sequence>
<dbReference type="Gene3D" id="1.20.1280.50">
    <property type="match status" value="1"/>
</dbReference>
<evidence type="ECO:0000313" key="3">
    <source>
        <dbReference type="EMBL" id="KAL3723907.1"/>
    </source>
</evidence>
<evidence type="ECO:0000313" key="4">
    <source>
        <dbReference type="Proteomes" id="UP001634007"/>
    </source>
</evidence>
<dbReference type="CDD" id="cd22165">
    <property type="entry name" value="F-box_AtSKIP22-like"/>
    <property type="match status" value="1"/>
</dbReference>
<dbReference type="AlphaFoldDB" id="A0ABD3JEM9"/>
<protein>
    <recommendedName>
        <fullName evidence="2">F-box domain-containing protein</fullName>
    </recommendedName>
</protein>
<proteinExistence type="predicted"/>
<feature type="domain" description="F-box" evidence="2">
    <location>
        <begin position="412"/>
        <end position="458"/>
    </location>
</feature>
<dbReference type="Gene3D" id="3.40.1000.30">
    <property type="match status" value="1"/>
</dbReference>
<keyword evidence="4" id="KW-1185">Reference proteome</keyword>
<organism evidence="3 4">
    <name type="scientific">Eucalyptus globulus</name>
    <name type="common">Tasmanian blue gum</name>
    <dbReference type="NCBI Taxonomy" id="34317"/>
    <lineage>
        <taxon>Eukaryota</taxon>
        <taxon>Viridiplantae</taxon>
        <taxon>Streptophyta</taxon>
        <taxon>Embryophyta</taxon>
        <taxon>Tracheophyta</taxon>
        <taxon>Spermatophyta</taxon>
        <taxon>Magnoliopsida</taxon>
        <taxon>eudicotyledons</taxon>
        <taxon>Gunneridae</taxon>
        <taxon>Pentapetalae</taxon>
        <taxon>rosids</taxon>
        <taxon>malvids</taxon>
        <taxon>Myrtales</taxon>
        <taxon>Myrtaceae</taxon>
        <taxon>Myrtoideae</taxon>
        <taxon>Eucalypteae</taxon>
        <taxon>Eucalyptus</taxon>
    </lineage>
</organism>
<dbReference type="SMART" id="SM00256">
    <property type="entry name" value="FBOX"/>
    <property type="match status" value="1"/>
</dbReference>
<dbReference type="Pfam" id="PF12937">
    <property type="entry name" value="F-box-like"/>
    <property type="match status" value="1"/>
</dbReference>
<dbReference type="PANTHER" id="PTHR47602:SF2">
    <property type="entry name" value="F-BOX PROTEIN SKIP22"/>
    <property type="match status" value="1"/>
</dbReference>
<dbReference type="InterPro" id="IPR036047">
    <property type="entry name" value="F-box-like_dom_sf"/>
</dbReference>
<gene>
    <name evidence="3" type="ORF">ACJRO7_035987</name>
</gene>
<evidence type="ECO:0000259" key="2">
    <source>
        <dbReference type="PROSITE" id="PS50181"/>
    </source>
</evidence>
<evidence type="ECO:0000256" key="1">
    <source>
        <dbReference type="SAM" id="MobiDB-lite"/>
    </source>
</evidence>
<accession>A0ABD3JEM9</accession>
<dbReference type="PANTHER" id="PTHR47602">
    <property type="entry name" value="F-BOX PROTEIN SKIP22"/>
    <property type="match status" value="1"/>
</dbReference>
<dbReference type="PROSITE" id="PS50181">
    <property type="entry name" value="FBOX"/>
    <property type="match status" value="1"/>
</dbReference>
<feature type="compositionally biased region" description="Basic and acidic residues" evidence="1">
    <location>
        <begin position="137"/>
        <end position="150"/>
    </location>
</feature>